<dbReference type="PANTHER" id="PTHR12526:SF640">
    <property type="entry name" value="COLANIC ACID BIOSYNTHESIS GLYCOSYLTRANSFERASE WCAL-RELATED"/>
    <property type="match status" value="1"/>
</dbReference>
<name>F2N8B3_CORGP</name>
<evidence type="ECO:0000256" key="2">
    <source>
        <dbReference type="ARBA" id="ARBA00022676"/>
    </source>
</evidence>
<protein>
    <submittedName>
        <fullName evidence="6">Glycosyl transferase group 1</fullName>
    </submittedName>
</protein>
<keyword evidence="3 6" id="KW-0808">Transferase</keyword>
<evidence type="ECO:0000256" key="1">
    <source>
        <dbReference type="ARBA" id="ARBA00009481"/>
    </source>
</evidence>
<sequence length="367" mass="40845">MITSFRQSAKKTIIHLGPSGELLGGIRTVMEGLCSSALADKYDMRIVPTASQSGRISTFLRGYRRCAKLCAEGEADLLHIHMSENASCLRAAQVLRMAERNGVPTVLHSHGGNFQTYMDNVFPVLKRRLIRAFALAQSVVALTPGWRDYWQVLLPATRINVIPNFVRLPARVPAFRVGKHLDVLYLGVLGECKGTYDLIEAVRFLSEKGFVDGLHVHLAGNGEVDCCKRLVEKYQLRHLFTFHGWVEGMQKESLLNNCSVLVLPSHFESFGIVLLEAMAHGRPVICSDGGSMIETVDDGVDGIVFPRTNVGALARVLQDCLNGRYDLATMGYRGRKKVASIYSEERVLSQWSDLYKRILSDKDDFDA</sequence>
<evidence type="ECO:0000313" key="7">
    <source>
        <dbReference type="Proteomes" id="UP000006851"/>
    </source>
</evidence>
<evidence type="ECO:0000259" key="4">
    <source>
        <dbReference type="Pfam" id="PF00534"/>
    </source>
</evidence>
<dbReference type="STRING" id="700015.Corgl_1193"/>
<dbReference type="GO" id="GO:0016757">
    <property type="term" value="F:glycosyltransferase activity"/>
    <property type="evidence" value="ECO:0007669"/>
    <property type="project" value="UniProtKB-KW"/>
</dbReference>
<evidence type="ECO:0000256" key="3">
    <source>
        <dbReference type="ARBA" id="ARBA00022679"/>
    </source>
</evidence>
<dbReference type="Proteomes" id="UP000006851">
    <property type="component" value="Chromosome"/>
</dbReference>
<keyword evidence="2" id="KW-0328">Glycosyltransferase</keyword>
<dbReference type="EMBL" id="CP002628">
    <property type="protein sequence ID" value="AEB07296.1"/>
    <property type="molecule type" value="Genomic_DNA"/>
</dbReference>
<dbReference type="InterPro" id="IPR001296">
    <property type="entry name" value="Glyco_trans_1"/>
</dbReference>
<dbReference type="eggNOG" id="COG0438">
    <property type="taxonomic scope" value="Bacteria"/>
</dbReference>
<dbReference type="CDD" id="cd03801">
    <property type="entry name" value="GT4_PimA-like"/>
    <property type="match status" value="1"/>
</dbReference>
<proteinExistence type="inferred from homology"/>
<dbReference type="Gene3D" id="3.40.50.2000">
    <property type="entry name" value="Glycogen Phosphorylase B"/>
    <property type="match status" value="2"/>
</dbReference>
<feature type="domain" description="Glycosyltransferase subfamily 4-like N-terminal" evidence="5">
    <location>
        <begin position="52"/>
        <end position="167"/>
    </location>
</feature>
<dbReference type="Pfam" id="PF00534">
    <property type="entry name" value="Glycos_transf_1"/>
    <property type="match status" value="1"/>
</dbReference>
<dbReference type="SUPFAM" id="SSF53756">
    <property type="entry name" value="UDP-Glycosyltransferase/glycogen phosphorylase"/>
    <property type="match status" value="1"/>
</dbReference>
<accession>F2N8B3</accession>
<gene>
    <name evidence="6" type="ordered locus">Corgl_1193</name>
</gene>
<dbReference type="AlphaFoldDB" id="F2N8B3"/>
<evidence type="ECO:0000313" key="6">
    <source>
        <dbReference type="EMBL" id="AEB07296.1"/>
    </source>
</evidence>
<dbReference type="PANTHER" id="PTHR12526">
    <property type="entry name" value="GLYCOSYLTRANSFERASE"/>
    <property type="match status" value="1"/>
</dbReference>
<dbReference type="InterPro" id="IPR028098">
    <property type="entry name" value="Glyco_trans_4-like_N"/>
</dbReference>
<keyword evidence="7" id="KW-1185">Reference proteome</keyword>
<dbReference type="HOGENOM" id="CLU_009583_14_0_11"/>
<dbReference type="KEGG" id="cgo:Corgl_1193"/>
<dbReference type="Pfam" id="PF13439">
    <property type="entry name" value="Glyco_transf_4"/>
    <property type="match status" value="1"/>
</dbReference>
<feature type="domain" description="Glycosyl transferase family 1" evidence="4">
    <location>
        <begin position="179"/>
        <end position="336"/>
    </location>
</feature>
<comment type="similarity">
    <text evidence="1">Belongs to the glycosyltransferase group 1 family. Glycosyltransferase 4 subfamily.</text>
</comment>
<organism evidence="6 7">
    <name type="scientific">Coriobacterium glomerans (strain ATCC 49209 / DSM 20642 / JCM 10262 / PW2)</name>
    <dbReference type="NCBI Taxonomy" id="700015"/>
    <lineage>
        <taxon>Bacteria</taxon>
        <taxon>Bacillati</taxon>
        <taxon>Actinomycetota</taxon>
        <taxon>Coriobacteriia</taxon>
        <taxon>Coriobacteriales</taxon>
        <taxon>Coriobacteriaceae</taxon>
        <taxon>Coriobacterium</taxon>
    </lineage>
</organism>
<evidence type="ECO:0000259" key="5">
    <source>
        <dbReference type="Pfam" id="PF13439"/>
    </source>
</evidence>
<reference evidence="7" key="1">
    <citation type="journal article" date="2013" name="Stand. Genomic Sci.">
        <title>Complete genome sequence of Coriobacterium glomerans type strain (PW2(T)) from the midgut of Pyrrhocoris apterus L. (red soldier bug).</title>
        <authorList>
            <person name="Stackebrandt E."/>
            <person name="Zeytun A."/>
            <person name="Lapidus A."/>
            <person name="Nolan M."/>
            <person name="Lucas S."/>
            <person name="Hammon N."/>
            <person name="Deshpande S."/>
            <person name="Cheng J.F."/>
            <person name="Tapia R."/>
            <person name="Goodwin L.A."/>
            <person name="Pitluck S."/>
            <person name="Liolios K."/>
            <person name="Pagani I."/>
            <person name="Ivanova N."/>
            <person name="Mavromatis K."/>
            <person name="Mikhailova N."/>
            <person name="Huntemann M."/>
            <person name="Pati A."/>
            <person name="Chen A."/>
            <person name="Palaniappan K."/>
            <person name="Chang Y.J."/>
            <person name="Land M."/>
            <person name="Hauser L."/>
            <person name="Rohde M."/>
            <person name="Pukall R."/>
            <person name="Goker M."/>
            <person name="Detter J.C."/>
            <person name="Woyke T."/>
            <person name="Bristow J."/>
            <person name="Eisen J.A."/>
            <person name="Markowitz V."/>
            <person name="Hugenholtz P."/>
            <person name="Kyrpides N.C."/>
            <person name="Klenk H.P."/>
        </authorList>
    </citation>
    <scope>NUCLEOTIDE SEQUENCE</scope>
    <source>
        <strain evidence="7">ATCC 49209 / DSM 20642 / JCM 10262 / PW2</strain>
    </source>
</reference>